<feature type="non-terminal residue" evidence="1">
    <location>
        <position position="57"/>
    </location>
</feature>
<proteinExistence type="predicted"/>
<name>A0AAD9CNK9_DISEL</name>
<organism evidence="1 2">
    <name type="scientific">Dissostichus eleginoides</name>
    <name type="common">Patagonian toothfish</name>
    <name type="synonym">Dissostichus amissus</name>
    <dbReference type="NCBI Taxonomy" id="100907"/>
    <lineage>
        <taxon>Eukaryota</taxon>
        <taxon>Metazoa</taxon>
        <taxon>Chordata</taxon>
        <taxon>Craniata</taxon>
        <taxon>Vertebrata</taxon>
        <taxon>Euteleostomi</taxon>
        <taxon>Actinopterygii</taxon>
        <taxon>Neopterygii</taxon>
        <taxon>Teleostei</taxon>
        <taxon>Neoteleostei</taxon>
        <taxon>Acanthomorphata</taxon>
        <taxon>Eupercaria</taxon>
        <taxon>Perciformes</taxon>
        <taxon>Notothenioidei</taxon>
        <taxon>Nototheniidae</taxon>
        <taxon>Dissostichus</taxon>
    </lineage>
</organism>
<evidence type="ECO:0000313" key="2">
    <source>
        <dbReference type="Proteomes" id="UP001228049"/>
    </source>
</evidence>
<gene>
    <name evidence="1" type="ORF">KUDE01_011324</name>
</gene>
<keyword evidence="2" id="KW-1185">Reference proteome</keyword>
<reference evidence="1" key="1">
    <citation type="submission" date="2023-04" db="EMBL/GenBank/DDBJ databases">
        <title>Chromosome-level genome of Chaenocephalus aceratus.</title>
        <authorList>
            <person name="Park H."/>
        </authorList>
    </citation>
    <scope>NUCLEOTIDE SEQUENCE</scope>
    <source>
        <strain evidence="1">DE</strain>
        <tissue evidence="1">Muscle</tissue>
    </source>
</reference>
<sequence length="57" mass="6791">DPHTLSPAHKEHLIAAADWVLIELRLSVKVIRLRFIFHLWDEQSRPAYFTRRLNELA</sequence>
<protein>
    <submittedName>
        <fullName evidence="1">tRNA pseudouridine synthase A</fullName>
    </submittedName>
</protein>
<evidence type="ECO:0000313" key="1">
    <source>
        <dbReference type="EMBL" id="KAK1904141.1"/>
    </source>
</evidence>
<comment type="caution">
    <text evidence="1">The sequence shown here is derived from an EMBL/GenBank/DDBJ whole genome shotgun (WGS) entry which is preliminary data.</text>
</comment>
<dbReference type="Proteomes" id="UP001228049">
    <property type="component" value="Unassembled WGS sequence"/>
</dbReference>
<accession>A0AAD9CNK9</accession>
<dbReference type="EMBL" id="JASDAP010000004">
    <property type="protein sequence ID" value="KAK1904141.1"/>
    <property type="molecule type" value="Genomic_DNA"/>
</dbReference>
<dbReference type="AlphaFoldDB" id="A0AAD9CNK9"/>
<feature type="non-terminal residue" evidence="1">
    <location>
        <position position="1"/>
    </location>
</feature>